<evidence type="ECO:0000256" key="7">
    <source>
        <dbReference type="PROSITE-ProRule" id="PRU01091"/>
    </source>
</evidence>
<evidence type="ECO:0000313" key="11">
    <source>
        <dbReference type="Proteomes" id="UP000245708"/>
    </source>
</evidence>
<evidence type="ECO:0000259" key="8">
    <source>
        <dbReference type="PROSITE" id="PS50110"/>
    </source>
</evidence>
<feature type="domain" description="Response regulatory" evidence="8">
    <location>
        <begin position="67"/>
        <end position="180"/>
    </location>
</feature>
<dbReference type="SUPFAM" id="SSF46894">
    <property type="entry name" value="C-terminal effector domain of the bipartite response regulators"/>
    <property type="match status" value="1"/>
</dbReference>
<accession>A0A316H5M3</accession>
<dbReference type="GO" id="GO:0005829">
    <property type="term" value="C:cytosol"/>
    <property type="evidence" value="ECO:0007669"/>
    <property type="project" value="TreeGrafter"/>
</dbReference>
<dbReference type="PANTHER" id="PTHR48111">
    <property type="entry name" value="REGULATOR OF RPOS"/>
    <property type="match status" value="1"/>
</dbReference>
<keyword evidence="4 7" id="KW-0238">DNA-binding</keyword>
<dbReference type="Gene3D" id="1.10.10.10">
    <property type="entry name" value="Winged helix-like DNA-binding domain superfamily/Winged helix DNA-binding domain"/>
    <property type="match status" value="1"/>
</dbReference>
<dbReference type="Gene3D" id="3.40.50.2300">
    <property type="match status" value="1"/>
</dbReference>
<organism evidence="10 11">
    <name type="scientific">Roseicyclus mahoneyensis</name>
    <dbReference type="NCBI Taxonomy" id="164332"/>
    <lineage>
        <taxon>Bacteria</taxon>
        <taxon>Pseudomonadati</taxon>
        <taxon>Pseudomonadota</taxon>
        <taxon>Alphaproteobacteria</taxon>
        <taxon>Rhodobacterales</taxon>
        <taxon>Roseobacteraceae</taxon>
        <taxon>Roseicyclus</taxon>
    </lineage>
</organism>
<evidence type="ECO:0000259" key="9">
    <source>
        <dbReference type="PROSITE" id="PS51755"/>
    </source>
</evidence>
<proteinExistence type="predicted"/>
<dbReference type="EMBL" id="QGGW01000001">
    <property type="protein sequence ID" value="PWK62873.1"/>
    <property type="molecule type" value="Genomic_DNA"/>
</dbReference>
<evidence type="ECO:0000256" key="2">
    <source>
        <dbReference type="ARBA" id="ARBA00023012"/>
    </source>
</evidence>
<dbReference type="InterPro" id="IPR001867">
    <property type="entry name" value="OmpR/PhoB-type_DNA-bd"/>
</dbReference>
<dbReference type="PROSITE" id="PS50110">
    <property type="entry name" value="RESPONSE_REGULATORY"/>
    <property type="match status" value="1"/>
</dbReference>
<keyword evidence="1 6" id="KW-0597">Phosphoprotein</keyword>
<dbReference type="InterPro" id="IPR011006">
    <property type="entry name" value="CheY-like_superfamily"/>
</dbReference>
<feature type="DNA-binding region" description="OmpR/PhoB-type" evidence="7">
    <location>
        <begin position="194"/>
        <end position="293"/>
    </location>
</feature>
<sequence>MPKLRADFKAGLPMLAADFSPCGLKSRNPGRYPHLKPWGLHTVKIDTVHPVAHPVGPVAAPDAQRVQIAIVNSDPRALSALDRDLRRRGFDVSSHLRPESALPGLIGGKAEVALLDMRTDDVDAYAVLRRLREHSSLPVVILTDSEDEVEEIVGLRMGADAVVRRPWSPQLLAERIRALSRRARASEPGRSSADSVISCPPLEIDTNRMVASWRGAALHLTATEFRLLQTLAERPGYVRTRDFLMDRLYGSDIFVLDRTVDSHVKRLRRKMRDIDPGFDAIETLYGTGYRLTLPEAEAAA</sequence>
<protein>
    <submittedName>
        <fullName evidence="10">Two-component system response regulator ChvI</fullName>
    </submittedName>
</protein>
<name>A0A316H5M3_9RHOB</name>
<dbReference type="GO" id="GO:0006355">
    <property type="term" value="P:regulation of DNA-templated transcription"/>
    <property type="evidence" value="ECO:0007669"/>
    <property type="project" value="InterPro"/>
</dbReference>
<keyword evidence="11" id="KW-1185">Reference proteome</keyword>
<dbReference type="SUPFAM" id="SSF52172">
    <property type="entry name" value="CheY-like"/>
    <property type="match status" value="1"/>
</dbReference>
<dbReference type="GO" id="GO:0032993">
    <property type="term" value="C:protein-DNA complex"/>
    <property type="evidence" value="ECO:0007669"/>
    <property type="project" value="TreeGrafter"/>
</dbReference>
<dbReference type="SMART" id="SM00862">
    <property type="entry name" value="Trans_reg_C"/>
    <property type="match status" value="1"/>
</dbReference>
<dbReference type="Proteomes" id="UP000245708">
    <property type="component" value="Unassembled WGS sequence"/>
</dbReference>
<evidence type="ECO:0000256" key="5">
    <source>
        <dbReference type="ARBA" id="ARBA00023163"/>
    </source>
</evidence>
<dbReference type="SMART" id="SM00448">
    <property type="entry name" value="REC"/>
    <property type="match status" value="1"/>
</dbReference>
<dbReference type="InterPro" id="IPR036388">
    <property type="entry name" value="WH-like_DNA-bd_sf"/>
</dbReference>
<dbReference type="GO" id="GO:0000976">
    <property type="term" value="F:transcription cis-regulatory region binding"/>
    <property type="evidence" value="ECO:0007669"/>
    <property type="project" value="TreeGrafter"/>
</dbReference>
<feature type="domain" description="OmpR/PhoB-type" evidence="9">
    <location>
        <begin position="194"/>
        <end position="293"/>
    </location>
</feature>
<feature type="modified residue" description="4-aspartylphosphate" evidence="6">
    <location>
        <position position="116"/>
    </location>
</feature>
<dbReference type="GO" id="GO:0000156">
    <property type="term" value="F:phosphorelay response regulator activity"/>
    <property type="evidence" value="ECO:0007669"/>
    <property type="project" value="TreeGrafter"/>
</dbReference>
<keyword evidence="3" id="KW-0805">Transcription regulation</keyword>
<evidence type="ECO:0000256" key="3">
    <source>
        <dbReference type="ARBA" id="ARBA00023015"/>
    </source>
</evidence>
<dbReference type="AlphaFoldDB" id="A0A316H5M3"/>
<dbReference type="InterPro" id="IPR016032">
    <property type="entry name" value="Sig_transdc_resp-reg_C-effctor"/>
</dbReference>
<dbReference type="Pfam" id="PF00072">
    <property type="entry name" value="Response_reg"/>
    <property type="match status" value="1"/>
</dbReference>
<comment type="caution">
    <text evidence="10">The sequence shown here is derived from an EMBL/GenBank/DDBJ whole genome shotgun (WGS) entry which is preliminary data.</text>
</comment>
<keyword evidence="2" id="KW-0902">Two-component regulatory system</keyword>
<dbReference type="CDD" id="cd00383">
    <property type="entry name" value="trans_reg_C"/>
    <property type="match status" value="1"/>
</dbReference>
<evidence type="ECO:0000256" key="1">
    <source>
        <dbReference type="ARBA" id="ARBA00022553"/>
    </source>
</evidence>
<dbReference type="Pfam" id="PF00486">
    <property type="entry name" value="Trans_reg_C"/>
    <property type="match status" value="1"/>
</dbReference>
<evidence type="ECO:0000256" key="6">
    <source>
        <dbReference type="PROSITE-ProRule" id="PRU00169"/>
    </source>
</evidence>
<dbReference type="InterPro" id="IPR039420">
    <property type="entry name" value="WalR-like"/>
</dbReference>
<evidence type="ECO:0000256" key="4">
    <source>
        <dbReference type="ARBA" id="ARBA00023125"/>
    </source>
</evidence>
<keyword evidence="5" id="KW-0804">Transcription</keyword>
<dbReference type="PROSITE" id="PS51755">
    <property type="entry name" value="OMPR_PHOB"/>
    <property type="match status" value="1"/>
</dbReference>
<gene>
    <name evidence="10" type="ORF">C7455_101912</name>
</gene>
<reference evidence="10 11" key="1">
    <citation type="submission" date="2018-05" db="EMBL/GenBank/DDBJ databases">
        <title>Genomic Encyclopedia of Type Strains, Phase IV (KMG-IV): sequencing the most valuable type-strain genomes for metagenomic binning, comparative biology and taxonomic classification.</title>
        <authorList>
            <person name="Goeker M."/>
        </authorList>
    </citation>
    <scope>NUCLEOTIDE SEQUENCE [LARGE SCALE GENOMIC DNA]</scope>
    <source>
        <strain evidence="10 11">DSM 16097</strain>
    </source>
</reference>
<evidence type="ECO:0000313" key="10">
    <source>
        <dbReference type="EMBL" id="PWK62873.1"/>
    </source>
</evidence>
<dbReference type="InterPro" id="IPR001789">
    <property type="entry name" value="Sig_transdc_resp-reg_receiver"/>
</dbReference>
<dbReference type="PANTHER" id="PTHR48111:SF21">
    <property type="entry name" value="DNA-BINDING DUAL MASTER TRANSCRIPTIONAL REGULATOR RPAA"/>
    <property type="match status" value="1"/>
</dbReference>